<evidence type="ECO:0000313" key="2">
    <source>
        <dbReference type="EMBL" id="GAX82596.1"/>
    </source>
</evidence>
<feature type="compositionally biased region" description="Basic residues" evidence="1">
    <location>
        <begin position="109"/>
        <end position="122"/>
    </location>
</feature>
<dbReference type="PANTHER" id="PTHR35769">
    <property type="entry name" value="CALCINEURIN-LIKE METALLO-PHOSPHOESTERASE SUPERFAMILY PROTEIN"/>
    <property type="match status" value="1"/>
</dbReference>
<sequence length="261" mass="28961">MVLMAHNGPHGLGSKAHNICGVDWISGGGDHGDVDLRDAIAQLHSANINLPLVCFGHMHHMLQGGKNMREMVHVDTVHDTVYLNAATVPRVRKRPVTNNASTRSGGSTKGKKLRHRDKKRNRSYSPSPINNGSERGPTQHHFLVVELGECAASCNRHVVERARDVWVDVEPLVSEEEEEASISKSDEAVSPSLKPEPALRFDVTVAEENEVYQRCQGDLMTTHTYYDAYMRKRHSVTVDNKHGFMIQPPLVQPMIVGTAHS</sequence>
<keyword evidence="3" id="KW-1185">Reference proteome</keyword>
<comment type="caution">
    <text evidence="2">The sequence shown here is derived from an EMBL/GenBank/DDBJ whole genome shotgun (WGS) entry which is preliminary data.</text>
</comment>
<feature type="compositionally biased region" description="Polar residues" evidence="1">
    <location>
        <begin position="123"/>
        <end position="133"/>
    </location>
</feature>
<evidence type="ECO:0008006" key="4">
    <source>
        <dbReference type="Google" id="ProtNLM"/>
    </source>
</evidence>
<dbReference type="OrthoDB" id="3664at2759"/>
<dbReference type="AlphaFoldDB" id="A0A250XHW8"/>
<dbReference type="STRING" id="1157962.A0A250XHW8"/>
<evidence type="ECO:0000313" key="3">
    <source>
        <dbReference type="Proteomes" id="UP000232323"/>
    </source>
</evidence>
<dbReference type="InterPro" id="IPR027629">
    <property type="entry name" value="DevT-like"/>
</dbReference>
<accession>A0A250XHW8</accession>
<dbReference type="Proteomes" id="UP000232323">
    <property type="component" value="Unassembled WGS sequence"/>
</dbReference>
<name>A0A250XHW8_9CHLO</name>
<organism evidence="2 3">
    <name type="scientific">Chlamydomonas eustigma</name>
    <dbReference type="NCBI Taxonomy" id="1157962"/>
    <lineage>
        <taxon>Eukaryota</taxon>
        <taxon>Viridiplantae</taxon>
        <taxon>Chlorophyta</taxon>
        <taxon>core chlorophytes</taxon>
        <taxon>Chlorophyceae</taxon>
        <taxon>CS clade</taxon>
        <taxon>Chlamydomonadales</taxon>
        <taxon>Chlamydomonadaceae</taxon>
        <taxon>Chlamydomonas</taxon>
    </lineage>
</organism>
<reference evidence="2 3" key="1">
    <citation type="submission" date="2017-08" db="EMBL/GenBank/DDBJ databases">
        <title>Acidophilic green algal genome provides insights into adaptation to an acidic environment.</title>
        <authorList>
            <person name="Hirooka S."/>
            <person name="Hirose Y."/>
            <person name="Kanesaki Y."/>
            <person name="Higuchi S."/>
            <person name="Fujiwara T."/>
            <person name="Onuma R."/>
            <person name="Era A."/>
            <person name="Ohbayashi R."/>
            <person name="Uzuka A."/>
            <person name="Nozaki H."/>
            <person name="Yoshikawa H."/>
            <person name="Miyagishima S.Y."/>
        </authorList>
    </citation>
    <scope>NUCLEOTIDE SEQUENCE [LARGE SCALE GENOMIC DNA]</scope>
    <source>
        <strain evidence="2 3">NIES-2499</strain>
    </source>
</reference>
<gene>
    <name evidence="2" type="ORF">CEUSTIGMA_g10022.t1</name>
</gene>
<proteinExistence type="predicted"/>
<protein>
    <recommendedName>
        <fullName evidence="4">Calcineurin-like phosphoesterase domain-containing protein</fullName>
    </recommendedName>
</protein>
<dbReference type="EMBL" id="BEGY01000083">
    <property type="protein sequence ID" value="GAX82596.1"/>
    <property type="molecule type" value="Genomic_DNA"/>
</dbReference>
<feature type="compositionally biased region" description="Polar residues" evidence="1">
    <location>
        <begin position="96"/>
        <end position="106"/>
    </location>
</feature>
<feature type="region of interest" description="Disordered" evidence="1">
    <location>
        <begin position="90"/>
        <end position="137"/>
    </location>
</feature>
<evidence type="ECO:0000256" key="1">
    <source>
        <dbReference type="SAM" id="MobiDB-lite"/>
    </source>
</evidence>
<dbReference type="PANTHER" id="PTHR35769:SF2">
    <property type="entry name" value="CALCINEURIN-LIKE METALLO-PHOSPHOESTERASE SUPERFAMILY PROTEIN"/>
    <property type="match status" value="1"/>
</dbReference>